<dbReference type="SUPFAM" id="SSF47986">
    <property type="entry name" value="DEATH domain"/>
    <property type="match status" value="1"/>
</dbReference>
<comment type="caution">
    <text evidence="2">The sequence shown here is derived from an EMBL/GenBank/DDBJ whole genome shotgun (WGS) entry which is preliminary data.</text>
</comment>
<evidence type="ECO:0000313" key="3">
    <source>
        <dbReference type="Proteomes" id="UP000663823"/>
    </source>
</evidence>
<name>A0A820DDB3_9BILA</name>
<dbReference type="AlphaFoldDB" id="A0A820DDB3"/>
<feature type="domain" description="Death" evidence="1">
    <location>
        <begin position="5"/>
        <end position="62"/>
    </location>
</feature>
<dbReference type="Gene3D" id="1.10.533.10">
    <property type="entry name" value="Death Domain, Fas"/>
    <property type="match status" value="1"/>
</dbReference>
<dbReference type="InterPro" id="IPR000488">
    <property type="entry name" value="Death_dom"/>
</dbReference>
<evidence type="ECO:0000313" key="2">
    <source>
        <dbReference type="EMBL" id="CAF4230361.1"/>
    </source>
</evidence>
<evidence type="ECO:0000259" key="1">
    <source>
        <dbReference type="PROSITE" id="PS50017"/>
    </source>
</evidence>
<protein>
    <recommendedName>
        <fullName evidence="1">Death domain-containing protein</fullName>
    </recommendedName>
</protein>
<dbReference type="Pfam" id="PF00531">
    <property type="entry name" value="Death"/>
    <property type="match status" value="1"/>
</dbReference>
<feature type="non-terminal residue" evidence="2">
    <location>
        <position position="62"/>
    </location>
</feature>
<dbReference type="GO" id="GO:0007165">
    <property type="term" value="P:signal transduction"/>
    <property type="evidence" value="ECO:0007669"/>
    <property type="project" value="InterPro"/>
</dbReference>
<reference evidence="2" key="1">
    <citation type="submission" date="2021-02" db="EMBL/GenBank/DDBJ databases">
        <authorList>
            <person name="Nowell W R."/>
        </authorList>
    </citation>
    <scope>NUCLEOTIDE SEQUENCE</scope>
</reference>
<organism evidence="2 3">
    <name type="scientific">Rotaria sordida</name>
    <dbReference type="NCBI Taxonomy" id="392033"/>
    <lineage>
        <taxon>Eukaryota</taxon>
        <taxon>Metazoa</taxon>
        <taxon>Spiralia</taxon>
        <taxon>Gnathifera</taxon>
        <taxon>Rotifera</taxon>
        <taxon>Eurotatoria</taxon>
        <taxon>Bdelloidea</taxon>
        <taxon>Philodinida</taxon>
        <taxon>Philodinidae</taxon>
        <taxon>Rotaria</taxon>
    </lineage>
</organism>
<gene>
    <name evidence="2" type="ORF">OTI717_LOCUS39709</name>
</gene>
<dbReference type="InterPro" id="IPR011029">
    <property type="entry name" value="DEATH-like_dom_sf"/>
</dbReference>
<dbReference type="EMBL" id="CAJOAX010027299">
    <property type="protein sequence ID" value="CAF4230361.1"/>
    <property type="molecule type" value="Genomic_DNA"/>
</dbReference>
<accession>A0A820DDB3</accession>
<dbReference type="Proteomes" id="UP000663823">
    <property type="component" value="Unassembled WGS sequence"/>
</dbReference>
<sequence>MYRKGEIRLTDIARSLGTDWPALAAELELTEEEVTKLMDEFGENAALHMLRYWLKSRGTDAT</sequence>
<proteinExistence type="predicted"/>
<dbReference type="PROSITE" id="PS50017">
    <property type="entry name" value="DEATH_DOMAIN"/>
    <property type="match status" value="1"/>
</dbReference>